<keyword evidence="3" id="KW-0413">Isomerase</keyword>
<sequence>MSTSSHEDDDILPGESQDPYEDEEDLDEVLLDKKFDNIKQSVAESSNRKKDNRKEKLETNKHLPHLKQKINSMFNGDHINNTENRFVLHVALRAAKDTTMNSDGKDVVPGVWQVLDKIREFRIKFAMDLG</sequence>
<evidence type="ECO:0000256" key="2">
    <source>
        <dbReference type="ARBA" id="ARBA00023152"/>
    </source>
</evidence>
<dbReference type="InterPro" id="IPR001672">
    <property type="entry name" value="G6P_Isomerase"/>
</dbReference>
<feature type="region of interest" description="Disordered" evidence="4">
    <location>
        <begin position="40"/>
        <end position="62"/>
    </location>
</feature>
<organism evidence="5 6">
    <name type="scientific">Ambrosia artemisiifolia</name>
    <name type="common">Common ragweed</name>
    <dbReference type="NCBI Taxonomy" id="4212"/>
    <lineage>
        <taxon>Eukaryota</taxon>
        <taxon>Viridiplantae</taxon>
        <taxon>Streptophyta</taxon>
        <taxon>Embryophyta</taxon>
        <taxon>Tracheophyta</taxon>
        <taxon>Spermatophyta</taxon>
        <taxon>Magnoliopsida</taxon>
        <taxon>eudicotyledons</taxon>
        <taxon>Gunneridae</taxon>
        <taxon>Pentapetalae</taxon>
        <taxon>asterids</taxon>
        <taxon>campanulids</taxon>
        <taxon>Asterales</taxon>
        <taxon>Asteraceae</taxon>
        <taxon>Asteroideae</taxon>
        <taxon>Heliantheae alliance</taxon>
        <taxon>Heliantheae</taxon>
        <taxon>Ambrosia</taxon>
    </lineage>
</organism>
<dbReference type="EMBL" id="JAMZMK010006970">
    <property type="protein sequence ID" value="KAI7746469.1"/>
    <property type="molecule type" value="Genomic_DNA"/>
</dbReference>
<keyword evidence="1" id="KW-0312">Gluconeogenesis</keyword>
<name>A0AAD5GMJ8_AMBAR</name>
<comment type="caution">
    <text evidence="5">The sequence shown here is derived from an EMBL/GenBank/DDBJ whole genome shotgun (WGS) entry which is preliminary data.</text>
</comment>
<dbReference type="GO" id="GO:0006096">
    <property type="term" value="P:glycolytic process"/>
    <property type="evidence" value="ECO:0007669"/>
    <property type="project" value="UniProtKB-KW"/>
</dbReference>
<evidence type="ECO:0000256" key="1">
    <source>
        <dbReference type="ARBA" id="ARBA00022432"/>
    </source>
</evidence>
<dbReference type="Pfam" id="PF00342">
    <property type="entry name" value="PGI"/>
    <property type="match status" value="1"/>
</dbReference>
<evidence type="ECO:0000313" key="5">
    <source>
        <dbReference type="EMBL" id="KAI7746469.1"/>
    </source>
</evidence>
<dbReference type="AlphaFoldDB" id="A0AAD5GMJ8"/>
<dbReference type="PANTHER" id="PTHR11469">
    <property type="entry name" value="GLUCOSE-6-PHOSPHATE ISOMERASE"/>
    <property type="match status" value="1"/>
</dbReference>
<dbReference type="InterPro" id="IPR046348">
    <property type="entry name" value="SIS_dom_sf"/>
</dbReference>
<evidence type="ECO:0000313" key="6">
    <source>
        <dbReference type="Proteomes" id="UP001206925"/>
    </source>
</evidence>
<evidence type="ECO:0000256" key="3">
    <source>
        <dbReference type="ARBA" id="ARBA00023235"/>
    </source>
</evidence>
<dbReference type="GO" id="GO:0004347">
    <property type="term" value="F:glucose-6-phosphate isomerase activity"/>
    <property type="evidence" value="ECO:0007669"/>
    <property type="project" value="InterPro"/>
</dbReference>
<dbReference type="Proteomes" id="UP001206925">
    <property type="component" value="Unassembled WGS sequence"/>
</dbReference>
<evidence type="ECO:0000256" key="4">
    <source>
        <dbReference type="SAM" id="MobiDB-lite"/>
    </source>
</evidence>
<protein>
    <submittedName>
        <fullName evidence="5">Uncharacterized protein</fullName>
    </submittedName>
</protein>
<keyword evidence="6" id="KW-1185">Reference proteome</keyword>
<dbReference type="GO" id="GO:0051156">
    <property type="term" value="P:glucose 6-phosphate metabolic process"/>
    <property type="evidence" value="ECO:0007669"/>
    <property type="project" value="TreeGrafter"/>
</dbReference>
<dbReference type="SUPFAM" id="SSF53697">
    <property type="entry name" value="SIS domain"/>
    <property type="match status" value="1"/>
</dbReference>
<feature type="region of interest" description="Disordered" evidence="4">
    <location>
        <begin position="1"/>
        <end position="26"/>
    </location>
</feature>
<dbReference type="GO" id="GO:0048029">
    <property type="term" value="F:monosaccharide binding"/>
    <property type="evidence" value="ECO:0007669"/>
    <property type="project" value="TreeGrafter"/>
</dbReference>
<feature type="compositionally biased region" description="Acidic residues" evidence="4">
    <location>
        <begin position="7"/>
        <end position="26"/>
    </location>
</feature>
<dbReference type="PANTHER" id="PTHR11469:SF1">
    <property type="entry name" value="GLUCOSE-6-PHOSPHATE ISOMERASE"/>
    <property type="match status" value="1"/>
</dbReference>
<reference evidence="5" key="1">
    <citation type="submission" date="2022-06" db="EMBL/GenBank/DDBJ databases">
        <title>Uncovering the hologenomic basis of an extraordinary plant invasion.</title>
        <authorList>
            <person name="Bieker V.C."/>
            <person name="Martin M.D."/>
            <person name="Gilbert T."/>
            <person name="Hodgins K."/>
            <person name="Battlay P."/>
            <person name="Petersen B."/>
            <person name="Wilson J."/>
        </authorList>
    </citation>
    <scope>NUCLEOTIDE SEQUENCE</scope>
    <source>
        <strain evidence="5">AA19_3_7</strain>
        <tissue evidence="5">Leaf</tissue>
    </source>
</reference>
<dbReference type="PROSITE" id="PS51463">
    <property type="entry name" value="P_GLUCOSE_ISOMERASE_3"/>
    <property type="match status" value="1"/>
</dbReference>
<gene>
    <name evidence="5" type="ORF">M8C21_010463</name>
</gene>
<feature type="compositionally biased region" description="Basic and acidic residues" evidence="4">
    <location>
        <begin position="46"/>
        <end position="61"/>
    </location>
</feature>
<keyword evidence="2" id="KW-0324">Glycolysis</keyword>
<dbReference type="GO" id="GO:0097367">
    <property type="term" value="F:carbohydrate derivative binding"/>
    <property type="evidence" value="ECO:0007669"/>
    <property type="project" value="InterPro"/>
</dbReference>
<accession>A0AAD5GMJ8</accession>
<dbReference type="GO" id="GO:0005829">
    <property type="term" value="C:cytosol"/>
    <property type="evidence" value="ECO:0007669"/>
    <property type="project" value="TreeGrafter"/>
</dbReference>
<dbReference type="Gene3D" id="3.40.50.10490">
    <property type="entry name" value="Glucose-6-phosphate isomerase like protein, domain 1"/>
    <property type="match status" value="1"/>
</dbReference>
<dbReference type="GO" id="GO:0006094">
    <property type="term" value="P:gluconeogenesis"/>
    <property type="evidence" value="ECO:0007669"/>
    <property type="project" value="UniProtKB-KW"/>
</dbReference>
<proteinExistence type="predicted"/>